<accession>A0A8T2U9W0</accession>
<dbReference type="Proteomes" id="UP000825935">
    <property type="component" value="Chromosome 7"/>
</dbReference>
<dbReference type="Pfam" id="PF00561">
    <property type="entry name" value="Abhydrolase_1"/>
    <property type="match status" value="1"/>
</dbReference>
<evidence type="ECO:0000313" key="3">
    <source>
        <dbReference type="Proteomes" id="UP000825935"/>
    </source>
</evidence>
<dbReference type="SUPFAM" id="SSF53474">
    <property type="entry name" value="alpha/beta-Hydrolases"/>
    <property type="match status" value="1"/>
</dbReference>
<sequence length="319" mass="36110">MGIISLKRSHSIWLLRRHGLRSKFVQLENGCTFHCWVPEDASDNPSSNLWKPCFSKLKASELGGNMKPALLLLHGFGTEGTMAWDFQVTSLAKDFHLFIPDLLCFGRSTTTNKQRSEIFLAESLVIMMKHLGVERSAVLGHSYGGFVAFRMASLFPTFVTRLFIISSGITMNPSTNEKLLQEFNATDISEVLLPVSITNARKSMKLVYNKLPSWLPNCIFKEVIQNLNQYRSERVEMLDALVIGKEGSPLLPKLPQEVLIIWGEEDRIFNIKLAHELIDFLGPNAQLEILKGVGHLPHVEKPKFVNELLRHTLKLQEQS</sequence>
<dbReference type="OMA" id="HNKASHM"/>
<dbReference type="PANTHER" id="PTHR43139">
    <property type="entry name" value="SI:DKEY-122A22.2"/>
    <property type="match status" value="1"/>
</dbReference>
<dbReference type="Gene3D" id="3.40.50.1820">
    <property type="entry name" value="alpha/beta hydrolase"/>
    <property type="match status" value="1"/>
</dbReference>
<comment type="caution">
    <text evidence="2">The sequence shown here is derived from an EMBL/GenBank/DDBJ whole genome shotgun (WGS) entry which is preliminary data.</text>
</comment>
<dbReference type="InterPro" id="IPR000073">
    <property type="entry name" value="AB_hydrolase_1"/>
</dbReference>
<dbReference type="AlphaFoldDB" id="A0A8T2U9W0"/>
<dbReference type="InterPro" id="IPR052370">
    <property type="entry name" value="Meta-cleavage_hydrolase"/>
</dbReference>
<proteinExistence type="predicted"/>
<protein>
    <recommendedName>
        <fullName evidence="1">AB hydrolase-1 domain-containing protein</fullName>
    </recommendedName>
</protein>
<dbReference type="InterPro" id="IPR029058">
    <property type="entry name" value="AB_hydrolase_fold"/>
</dbReference>
<keyword evidence="3" id="KW-1185">Reference proteome</keyword>
<organism evidence="2 3">
    <name type="scientific">Ceratopteris richardii</name>
    <name type="common">Triangle waterfern</name>
    <dbReference type="NCBI Taxonomy" id="49495"/>
    <lineage>
        <taxon>Eukaryota</taxon>
        <taxon>Viridiplantae</taxon>
        <taxon>Streptophyta</taxon>
        <taxon>Embryophyta</taxon>
        <taxon>Tracheophyta</taxon>
        <taxon>Polypodiopsida</taxon>
        <taxon>Polypodiidae</taxon>
        <taxon>Polypodiales</taxon>
        <taxon>Pteridineae</taxon>
        <taxon>Pteridaceae</taxon>
        <taxon>Parkerioideae</taxon>
        <taxon>Ceratopteris</taxon>
    </lineage>
</organism>
<feature type="domain" description="AB hydrolase-1" evidence="1">
    <location>
        <begin position="68"/>
        <end position="302"/>
    </location>
</feature>
<evidence type="ECO:0000259" key="1">
    <source>
        <dbReference type="Pfam" id="PF00561"/>
    </source>
</evidence>
<gene>
    <name evidence="2" type="ORF">KP509_07G032700</name>
</gene>
<evidence type="ECO:0000313" key="2">
    <source>
        <dbReference type="EMBL" id="KAH7432657.1"/>
    </source>
</evidence>
<name>A0A8T2U9W0_CERRI</name>
<dbReference type="EMBL" id="CM035412">
    <property type="protein sequence ID" value="KAH7432657.1"/>
    <property type="molecule type" value="Genomic_DNA"/>
</dbReference>
<dbReference type="PANTHER" id="PTHR43139:SF52">
    <property type="entry name" value="SI:DKEY-122A22.2"/>
    <property type="match status" value="1"/>
</dbReference>
<reference evidence="2" key="1">
    <citation type="submission" date="2021-08" db="EMBL/GenBank/DDBJ databases">
        <title>WGS assembly of Ceratopteris richardii.</title>
        <authorList>
            <person name="Marchant D.B."/>
            <person name="Chen G."/>
            <person name="Jenkins J."/>
            <person name="Shu S."/>
            <person name="Leebens-Mack J."/>
            <person name="Grimwood J."/>
            <person name="Schmutz J."/>
            <person name="Soltis P."/>
            <person name="Soltis D."/>
            <person name="Chen Z.-H."/>
        </authorList>
    </citation>
    <scope>NUCLEOTIDE SEQUENCE</scope>
    <source>
        <strain evidence="2">Whitten #5841</strain>
        <tissue evidence="2">Leaf</tissue>
    </source>
</reference>
<dbReference type="OrthoDB" id="6431331at2759"/>
<dbReference type="PRINTS" id="PR00111">
    <property type="entry name" value="ABHYDROLASE"/>
</dbReference>